<accession>A0A1Y1ICR5</accession>
<evidence type="ECO:0000256" key="2">
    <source>
        <dbReference type="SAM" id="MobiDB-lite"/>
    </source>
</evidence>
<feature type="coiled-coil region" evidence="1">
    <location>
        <begin position="124"/>
        <end position="262"/>
    </location>
</feature>
<proteinExistence type="predicted"/>
<keyword evidence="1" id="KW-0175">Coiled coil</keyword>
<dbReference type="AlphaFoldDB" id="A0A1Y1ICR5"/>
<gene>
    <name evidence="3" type="ORF">KFL_002580180</name>
</gene>
<feature type="region of interest" description="Disordered" evidence="2">
    <location>
        <begin position="552"/>
        <end position="589"/>
    </location>
</feature>
<dbReference type="Proteomes" id="UP000054558">
    <property type="component" value="Unassembled WGS sequence"/>
</dbReference>
<evidence type="ECO:0000256" key="1">
    <source>
        <dbReference type="SAM" id="Coils"/>
    </source>
</evidence>
<protein>
    <submittedName>
        <fullName evidence="3">Uncharacterized protein</fullName>
    </submittedName>
</protein>
<name>A0A1Y1ICR5_KLENI</name>
<evidence type="ECO:0000313" key="4">
    <source>
        <dbReference type="Proteomes" id="UP000054558"/>
    </source>
</evidence>
<evidence type="ECO:0000313" key="3">
    <source>
        <dbReference type="EMBL" id="GAQ85868.1"/>
    </source>
</evidence>
<reference evidence="3 4" key="1">
    <citation type="journal article" date="2014" name="Nat. Commun.">
        <title>Klebsormidium flaccidum genome reveals primary factors for plant terrestrial adaptation.</title>
        <authorList>
            <person name="Hori K."/>
            <person name="Maruyama F."/>
            <person name="Fujisawa T."/>
            <person name="Togashi T."/>
            <person name="Yamamoto N."/>
            <person name="Seo M."/>
            <person name="Sato S."/>
            <person name="Yamada T."/>
            <person name="Mori H."/>
            <person name="Tajima N."/>
            <person name="Moriyama T."/>
            <person name="Ikeuchi M."/>
            <person name="Watanabe M."/>
            <person name="Wada H."/>
            <person name="Kobayashi K."/>
            <person name="Saito M."/>
            <person name="Masuda T."/>
            <person name="Sasaki-Sekimoto Y."/>
            <person name="Mashiguchi K."/>
            <person name="Awai K."/>
            <person name="Shimojima M."/>
            <person name="Masuda S."/>
            <person name="Iwai M."/>
            <person name="Nobusawa T."/>
            <person name="Narise T."/>
            <person name="Kondo S."/>
            <person name="Saito H."/>
            <person name="Sato R."/>
            <person name="Murakawa M."/>
            <person name="Ihara Y."/>
            <person name="Oshima-Yamada Y."/>
            <person name="Ohtaka K."/>
            <person name="Satoh M."/>
            <person name="Sonobe K."/>
            <person name="Ishii M."/>
            <person name="Ohtani R."/>
            <person name="Kanamori-Sato M."/>
            <person name="Honoki R."/>
            <person name="Miyazaki D."/>
            <person name="Mochizuki H."/>
            <person name="Umetsu J."/>
            <person name="Higashi K."/>
            <person name="Shibata D."/>
            <person name="Kamiya Y."/>
            <person name="Sato N."/>
            <person name="Nakamura Y."/>
            <person name="Tabata S."/>
            <person name="Ida S."/>
            <person name="Kurokawa K."/>
            <person name="Ohta H."/>
        </authorList>
    </citation>
    <scope>NUCLEOTIDE SEQUENCE [LARGE SCALE GENOMIC DNA]</scope>
    <source>
        <strain evidence="3 4">NIES-2285</strain>
    </source>
</reference>
<organism evidence="3 4">
    <name type="scientific">Klebsormidium nitens</name>
    <name type="common">Green alga</name>
    <name type="synonym">Ulothrix nitens</name>
    <dbReference type="NCBI Taxonomy" id="105231"/>
    <lineage>
        <taxon>Eukaryota</taxon>
        <taxon>Viridiplantae</taxon>
        <taxon>Streptophyta</taxon>
        <taxon>Klebsormidiophyceae</taxon>
        <taxon>Klebsormidiales</taxon>
        <taxon>Klebsormidiaceae</taxon>
        <taxon>Klebsormidium</taxon>
    </lineage>
</organism>
<keyword evidence="4" id="KW-1185">Reference proteome</keyword>
<sequence length="589" mass="63838">MMPLWRQGSNFRPQASSTAAEEFPGFVTRMHSLLSGSRKSWHAPKQHISSRAIKIEAEQMTPQPGILEVQGEMRDIKAKLLALERAGNGSHYYNSPLEDVVSVLMVKNWSLEDQVQELSHEKQLKFLRQEEEELQTTIDQTTAELVAFRELKQAAEERAAVLEAELGRAKPELEAAVAARAELATKILALQSKNVELTKALKCAESRSVDVMFRKKVVMGAGGSPERSEGLRARVTSLERENETLKKVVEEKQRAVEQGMREVHRVHNERDTLKRVLLAIDAEKTDLEGSVRALTRGLWEGRVVGGINGVQGGATTAQESGQQGGMLEELTEAITWLKYAVAAAEARAKESEGRAEELLGAVLPRLAAVEACSEKPVEDTEKAVAEPLELKGECEEGCERLRGDLEEAMAEMALVKQVSKAMGSALITARAEAQERALVSARLMQHCRSFLPLAQTCLDFVSSPQCVVLGCGACSELVELKQRLWQQLQQLLGGVPSGGAQGRGAAQVVASGGGVPRKRKAGQEALPAAAACGLGGTRQHARQRQLVHGLMGEQGDGANEAGAAQQLRQKRRRTARTEDGLNAAGPGGQ</sequence>
<dbReference type="EMBL" id="DF237207">
    <property type="protein sequence ID" value="GAQ85868.1"/>
    <property type="molecule type" value="Genomic_DNA"/>
</dbReference>